<comment type="similarity">
    <text evidence="2">Belongs to the multi antimicrobial extrusion (MATE) (TC 2.A.66.1) family. MepA subfamily.</text>
</comment>
<dbReference type="CDD" id="cd13143">
    <property type="entry name" value="MATE_MepA_like"/>
    <property type="match status" value="1"/>
</dbReference>
<sequence length="502" mass="54009">MVATSETTSSESLQTAPPQGSGSPERKHPKEDKVTRMGTASIPRLIVEFAIPSILGMLVNGAYNLIDSIFLGQAMGEIGLATATVAMPIMTVFMAIAMLVGNGGNALAALRMGEGKRDEAERSLGNTVSLSIVMCIIVAVIVHIPLCIDGLLKVSGATPEDWEYARSFIQIISLGFIFQCIGMGVNNFIRTAGAPNRALSTMIIGAVACTVFNYLFVMVFGWGVQGSALATVFGQAISCACVLWYFIFTKNVPMKLRLRSMSLHGRTVSLIVSLGLASFAVQAGMAVVNFVLNNLLNMYGSMSVLGAEGALASIGVVQRVAMFAVLPLIGVAIAIQPLLGFNYGAHLFERVKKTLWYGIFGATGIGLVLWALVHIFPEEIVGFFGIVDPNLQDFTVFALKVQLIMLPFIGFQIVGSNYFQATGQPAKSIFLSLTRQILFLVPLLVCLPMVLPGWFPQFTSLDALYFATPISDFLAIFVTVVFIVVEMGRLKKLEAGEIKAKF</sequence>
<keyword evidence="7 11" id="KW-1133">Transmembrane helix</keyword>
<dbReference type="NCBIfam" id="TIGR00797">
    <property type="entry name" value="matE"/>
    <property type="match status" value="1"/>
</dbReference>
<feature type="compositionally biased region" description="Polar residues" evidence="10">
    <location>
        <begin position="13"/>
        <end position="22"/>
    </location>
</feature>
<dbReference type="GO" id="GO:0042910">
    <property type="term" value="F:xenobiotic transmembrane transporter activity"/>
    <property type="evidence" value="ECO:0007669"/>
    <property type="project" value="InterPro"/>
</dbReference>
<name>A0A3N0B2B5_9ACTN</name>
<feature type="transmembrane region" description="Helical" evidence="11">
    <location>
        <begin position="320"/>
        <end position="343"/>
    </location>
</feature>
<dbReference type="PIRSF" id="PIRSF006603">
    <property type="entry name" value="DinF"/>
    <property type="match status" value="1"/>
</dbReference>
<comment type="caution">
    <text evidence="12">The sequence shown here is derived from an EMBL/GenBank/DDBJ whole genome shotgun (WGS) entry which is preliminary data.</text>
</comment>
<evidence type="ECO:0000313" key="13">
    <source>
        <dbReference type="Proteomes" id="UP000278632"/>
    </source>
</evidence>
<feature type="transmembrane region" description="Helical" evidence="11">
    <location>
        <begin position="355"/>
        <end position="376"/>
    </location>
</feature>
<keyword evidence="4" id="KW-0813">Transport</keyword>
<keyword evidence="5" id="KW-1003">Cell membrane</keyword>
<evidence type="ECO:0000313" key="12">
    <source>
        <dbReference type="EMBL" id="RNL40706.1"/>
    </source>
</evidence>
<evidence type="ECO:0000256" key="10">
    <source>
        <dbReference type="SAM" id="MobiDB-lite"/>
    </source>
</evidence>
<protein>
    <recommendedName>
        <fullName evidence="3">Multidrug export protein MepA</fullName>
    </recommendedName>
</protein>
<reference evidence="13" key="1">
    <citation type="submission" date="2018-05" db="EMBL/GenBank/DDBJ databases">
        <title>Genome Sequencing of selected type strains of the family Eggerthellaceae.</title>
        <authorList>
            <person name="Danylec N."/>
            <person name="Stoll D.A."/>
            <person name="Doetsch A."/>
            <person name="Huch M."/>
        </authorList>
    </citation>
    <scope>NUCLEOTIDE SEQUENCE [LARGE SCALE GENOMIC DNA]</scope>
    <source>
        <strain evidence="13">DSM 16106</strain>
    </source>
</reference>
<feature type="transmembrane region" description="Helical" evidence="11">
    <location>
        <begin position="45"/>
        <end position="66"/>
    </location>
</feature>
<feature type="compositionally biased region" description="Basic and acidic residues" evidence="10">
    <location>
        <begin position="24"/>
        <end position="35"/>
    </location>
</feature>
<keyword evidence="8 11" id="KW-0472">Membrane</keyword>
<feature type="transmembrane region" description="Helical" evidence="11">
    <location>
        <begin position="396"/>
        <end position="416"/>
    </location>
</feature>
<dbReference type="InterPro" id="IPR048279">
    <property type="entry name" value="MdtK-like"/>
</dbReference>
<feature type="transmembrane region" description="Helical" evidence="11">
    <location>
        <begin position="268"/>
        <end position="292"/>
    </location>
</feature>
<dbReference type="Pfam" id="PF01554">
    <property type="entry name" value="MatE"/>
    <property type="match status" value="2"/>
</dbReference>
<dbReference type="PANTHER" id="PTHR43823">
    <property type="entry name" value="SPORULATION PROTEIN YKVU"/>
    <property type="match status" value="1"/>
</dbReference>
<evidence type="ECO:0000256" key="5">
    <source>
        <dbReference type="ARBA" id="ARBA00022475"/>
    </source>
</evidence>
<dbReference type="GO" id="GO:0005886">
    <property type="term" value="C:plasma membrane"/>
    <property type="evidence" value="ECO:0007669"/>
    <property type="project" value="UniProtKB-SubCell"/>
</dbReference>
<evidence type="ECO:0000256" key="7">
    <source>
        <dbReference type="ARBA" id="ARBA00022989"/>
    </source>
</evidence>
<dbReference type="InterPro" id="IPR045070">
    <property type="entry name" value="MATE_MepA-like"/>
</dbReference>
<feature type="transmembrane region" description="Helical" evidence="11">
    <location>
        <begin position="463"/>
        <end position="485"/>
    </location>
</feature>
<dbReference type="PANTHER" id="PTHR43823:SF3">
    <property type="entry name" value="MULTIDRUG EXPORT PROTEIN MEPA"/>
    <property type="match status" value="1"/>
</dbReference>
<evidence type="ECO:0000256" key="8">
    <source>
        <dbReference type="ARBA" id="ARBA00023136"/>
    </source>
</evidence>
<evidence type="ECO:0000256" key="4">
    <source>
        <dbReference type="ARBA" id="ARBA00022448"/>
    </source>
</evidence>
<feature type="transmembrane region" description="Helical" evidence="11">
    <location>
        <begin position="124"/>
        <end position="148"/>
    </location>
</feature>
<evidence type="ECO:0000256" key="11">
    <source>
        <dbReference type="SAM" id="Phobius"/>
    </source>
</evidence>
<comment type="subcellular location">
    <subcellularLocation>
        <location evidence="1">Cell membrane</location>
        <topology evidence="1">Multi-pass membrane protein</topology>
    </subcellularLocation>
</comment>
<dbReference type="AlphaFoldDB" id="A0A3N0B2B5"/>
<dbReference type="EMBL" id="QICD01000025">
    <property type="protein sequence ID" value="RNL40706.1"/>
    <property type="molecule type" value="Genomic_DNA"/>
</dbReference>
<dbReference type="OrthoDB" id="9811110at2"/>
<feature type="region of interest" description="Disordered" evidence="10">
    <location>
        <begin position="1"/>
        <end position="35"/>
    </location>
</feature>
<proteinExistence type="inferred from homology"/>
<feature type="compositionally biased region" description="Low complexity" evidence="10">
    <location>
        <begin position="1"/>
        <end position="12"/>
    </location>
</feature>
<evidence type="ECO:0000256" key="3">
    <source>
        <dbReference type="ARBA" id="ARBA00022106"/>
    </source>
</evidence>
<gene>
    <name evidence="12" type="ORF">DMP08_10090</name>
</gene>
<evidence type="ECO:0000256" key="2">
    <source>
        <dbReference type="ARBA" id="ARBA00008417"/>
    </source>
</evidence>
<feature type="transmembrane region" description="Helical" evidence="11">
    <location>
        <begin position="437"/>
        <end position="457"/>
    </location>
</feature>
<organism evidence="12 13">
    <name type="scientific">Paraeggerthella hongkongensis</name>
    <dbReference type="NCBI Taxonomy" id="230658"/>
    <lineage>
        <taxon>Bacteria</taxon>
        <taxon>Bacillati</taxon>
        <taxon>Actinomycetota</taxon>
        <taxon>Coriobacteriia</taxon>
        <taxon>Eggerthellales</taxon>
        <taxon>Eggerthellaceae</taxon>
        <taxon>Paraeggerthella</taxon>
    </lineage>
</organism>
<keyword evidence="6 11" id="KW-0812">Transmembrane</keyword>
<feature type="transmembrane region" description="Helical" evidence="11">
    <location>
        <begin position="168"/>
        <end position="189"/>
    </location>
</feature>
<dbReference type="InterPro" id="IPR002528">
    <property type="entry name" value="MATE_fam"/>
</dbReference>
<evidence type="ECO:0000256" key="6">
    <source>
        <dbReference type="ARBA" id="ARBA00022692"/>
    </source>
</evidence>
<evidence type="ECO:0000256" key="9">
    <source>
        <dbReference type="ARBA" id="ARBA00023251"/>
    </source>
</evidence>
<dbReference type="RefSeq" id="WP_123192762.1">
    <property type="nucleotide sequence ID" value="NZ_QICD01000025.1"/>
</dbReference>
<dbReference type="GO" id="GO:0015297">
    <property type="term" value="F:antiporter activity"/>
    <property type="evidence" value="ECO:0007669"/>
    <property type="project" value="InterPro"/>
</dbReference>
<keyword evidence="13" id="KW-1185">Reference proteome</keyword>
<dbReference type="GO" id="GO:0046677">
    <property type="term" value="P:response to antibiotic"/>
    <property type="evidence" value="ECO:0007669"/>
    <property type="project" value="UniProtKB-KW"/>
</dbReference>
<accession>A0A3N0B2B5</accession>
<feature type="transmembrane region" description="Helical" evidence="11">
    <location>
        <begin position="78"/>
        <end position="103"/>
    </location>
</feature>
<feature type="transmembrane region" description="Helical" evidence="11">
    <location>
        <begin position="201"/>
        <end position="222"/>
    </location>
</feature>
<feature type="transmembrane region" description="Helical" evidence="11">
    <location>
        <begin position="228"/>
        <end position="247"/>
    </location>
</feature>
<dbReference type="InterPro" id="IPR051327">
    <property type="entry name" value="MATE_MepA_subfamily"/>
</dbReference>
<evidence type="ECO:0000256" key="1">
    <source>
        <dbReference type="ARBA" id="ARBA00004651"/>
    </source>
</evidence>
<keyword evidence="9" id="KW-0046">Antibiotic resistance</keyword>
<dbReference type="Proteomes" id="UP000278632">
    <property type="component" value="Unassembled WGS sequence"/>
</dbReference>